<accession>A0AAU3I702</accession>
<reference evidence="1" key="1">
    <citation type="submission" date="2022-10" db="EMBL/GenBank/DDBJ databases">
        <title>The complete genomes of actinobacterial strains from the NBC collection.</title>
        <authorList>
            <person name="Joergensen T.S."/>
            <person name="Alvarez Arevalo M."/>
            <person name="Sterndorff E.B."/>
            <person name="Faurdal D."/>
            <person name="Vuksanovic O."/>
            <person name="Mourched A.-S."/>
            <person name="Charusanti P."/>
            <person name="Shaw S."/>
            <person name="Blin K."/>
            <person name="Weber T."/>
        </authorList>
    </citation>
    <scope>NUCLEOTIDE SEQUENCE</scope>
    <source>
        <strain evidence="1">NBC_01393</strain>
    </source>
</reference>
<gene>
    <name evidence="1" type="ORF">OG699_38035</name>
</gene>
<sequence>MTEQKDIEEQLALDLAPHGWARAPHTNEDKPAAPGWKVFLYNGLGYAGLLWSEPDDGENAGEAGSRPLDDAAMRIANMTAIHEVLLSRGYTAALEVGLNDTPQIMITSIPA</sequence>
<dbReference type="AlphaFoldDB" id="A0AAU3I702"/>
<proteinExistence type="predicted"/>
<organism evidence="1">
    <name type="scientific">Streptomyces sp. NBC_01393</name>
    <dbReference type="NCBI Taxonomy" id="2903851"/>
    <lineage>
        <taxon>Bacteria</taxon>
        <taxon>Bacillati</taxon>
        <taxon>Actinomycetota</taxon>
        <taxon>Actinomycetes</taxon>
        <taxon>Kitasatosporales</taxon>
        <taxon>Streptomycetaceae</taxon>
        <taxon>Streptomyces</taxon>
    </lineage>
</organism>
<protein>
    <submittedName>
        <fullName evidence="1">Uncharacterized protein</fullName>
    </submittedName>
</protein>
<name>A0AAU3I702_9ACTN</name>
<dbReference type="EMBL" id="CP109546">
    <property type="protein sequence ID" value="WTZ13264.1"/>
    <property type="molecule type" value="Genomic_DNA"/>
</dbReference>
<evidence type="ECO:0000313" key="1">
    <source>
        <dbReference type="EMBL" id="WTZ13264.1"/>
    </source>
</evidence>